<dbReference type="AlphaFoldDB" id="A0A3M6V484"/>
<protein>
    <submittedName>
        <fullName evidence="2">Uncharacterized protein</fullName>
    </submittedName>
</protein>
<accession>A0A3M6V484</accession>
<organism evidence="2 3">
    <name type="scientific">Pocillopora damicornis</name>
    <name type="common">Cauliflower coral</name>
    <name type="synonym">Millepora damicornis</name>
    <dbReference type="NCBI Taxonomy" id="46731"/>
    <lineage>
        <taxon>Eukaryota</taxon>
        <taxon>Metazoa</taxon>
        <taxon>Cnidaria</taxon>
        <taxon>Anthozoa</taxon>
        <taxon>Hexacorallia</taxon>
        <taxon>Scleractinia</taxon>
        <taxon>Astrocoeniina</taxon>
        <taxon>Pocilloporidae</taxon>
        <taxon>Pocillopora</taxon>
    </lineage>
</organism>
<evidence type="ECO:0000256" key="1">
    <source>
        <dbReference type="SAM" id="Phobius"/>
    </source>
</evidence>
<dbReference type="Proteomes" id="UP000275408">
    <property type="component" value="Unassembled WGS sequence"/>
</dbReference>
<keyword evidence="1" id="KW-0472">Membrane</keyword>
<name>A0A3M6V484_POCDA</name>
<evidence type="ECO:0000313" key="3">
    <source>
        <dbReference type="Proteomes" id="UP000275408"/>
    </source>
</evidence>
<reference evidence="2 3" key="1">
    <citation type="journal article" date="2018" name="Sci. Rep.">
        <title>Comparative analysis of the Pocillopora damicornis genome highlights role of immune system in coral evolution.</title>
        <authorList>
            <person name="Cunning R."/>
            <person name="Bay R.A."/>
            <person name="Gillette P."/>
            <person name="Baker A.C."/>
            <person name="Traylor-Knowles N."/>
        </authorList>
    </citation>
    <scope>NUCLEOTIDE SEQUENCE [LARGE SCALE GENOMIC DNA]</scope>
    <source>
        <strain evidence="2">RSMAS</strain>
        <tissue evidence="2">Whole animal</tissue>
    </source>
</reference>
<comment type="caution">
    <text evidence="2">The sequence shown here is derived from an EMBL/GenBank/DDBJ whole genome shotgun (WGS) entry which is preliminary data.</text>
</comment>
<evidence type="ECO:0000313" key="2">
    <source>
        <dbReference type="EMBL" id="RMX60687.1"/>
    </source>
</evidence>
<keyword evidence="1" id="KW-1133">Transmembrane helix</keyword>
<dbReference type="EMBL" id="RCHS01000124">
    <property type="protein sequence ID" value="RMX60687.1"/>
    <property type="molecule type" value="Genomic_DNA"/>
</dbReference>
<gene>
    <name evidence="2" type="ORF">pdam_00014533</name>
</gene>
<sequence length="102" mass="12016">MIRRRIQLMIRRRIQLKTRKIPVLKLMRLFGLYRYKFGDTSLKRLAYTSAGYNRQPSILASINCCVMVVGFWFNVVMAFDVIFGGDKMYTYFASLSNLFVLI</sequence>
<keyword evidence="1" id="KW-0812">Transmembrane</keyword>
<feature type="transmembrane region" description="Helical" evidence="1">
    <location>
        <begin position="58"/>
        <end position="83"/>
    </location>
</feature>
<proteinExistence type="predicted"/>
<keyword evidence="3" id="KW-1185">Reference proteome</keyword>